<reference evidence="1 2" key="1">
    <citation type="journal article" date="2021" name="BMC Genomics">
        <title>Datura genome reveals duplications of psychoactive alkaloid biosynthetic genes and high mutation rate following tissue culture.</title>
        <authorList>
            <person name="Rajewski A."/>
            <person name="Carter-House D."/>
            <person name="Stajich J."/>
            <person name="Litt A."/>
        </authorList>
    </citation>
    <scope>NUCLEOTIDE SEQUENCE [LARGE SCALE GENOMIC DNA]</scope>
    <source>
        <strain evidence="1">AR-01</strain>
    </source>
</reference>
<evidence type="ECO:0000313" key="2">
    <source>
        <dbReference type="Proteomes" id="UP000823775"/>
    </source>
</evidence>
<evidence type="ECO:0000313" key="1">
    <source>
        <dbReference type="EMBL" id="MCE0481597.1"/>
    </source>
</evidence>
<organism evidence="1 2">
    <name type="scientific">Datura stramonium</name>
    <name type="common">Jimsonweed</name>
    <name type="synonym">Common thornapple</name>
    <dbReference type="NCBI Taxonomy" id="4076"/>
    <lineage>
        <taxon>Eukaryota</taxon>
        <taxon>Viridiplantae</taxon>
        <taxon>Streptophyta</taxon>
        <taxon>Embryophyta</taxon>
        <taxon>Tracheophyta</taxon>
        <taxon>Spermatophyta</taxon>
        <taxon>Magnoliopsida</taxon>
        <taxon>eudicotyledons</taxon>
        <taxon>Gunneridae</taxon>
        <taxon>Pentapetalae</taxon>
        <taxon>asterids</taxon>
        <taxon>lamiids</taxon>
        <taxon>Solanales</taxon>
        <taxon>Solanaceae</taxon>
        <taxon>Solanoideae</taxon>
        <taxon>Datureae</taxon>
        <taxon>Datura</taxon>
    </lineage>
</organism>
<proteinExistence type="predicted"/>
<accession>A0ABS8VQN0</accession>
<name>A0ABS8VQN0_DATST</name>
<gene>
    <name evidence="1" type="ORF">HAX54_039457</name>
</gene>
<dbReference type="Proteomes" id="UP000823775">
    <property type="component" value="Unassembled WGS sequence"/>
</dbReference>
<protein>
    <submittedName>
        <fullName evidence="1">Uncharacterized protein</fullName>
    </submittedName>
</protein>
<dbReference type="EMBL" id="JACEIK010005477">
    <property type="protein sequence ID" value="MCE0481597.1"/>
    <property type="molecule type" value="Genomic_DNA"/>
</dbReference>
<comment type="caution">
    <text evidence="1">The sequence shown here is derived from an EMBL/GenBank/DDBJ whole genome shotgun (WGS) entry which is preliminary data.</text>
</comment>
<sequence>MDLGGEYDLKHADLEKTFGAKVSSSGTKFWSKNHTRRVKTRFKKAKGRDLSAAVIAAKEKNSWRSASSSLFVFQGKCKSRLCKALSISDKSSSTDVMGVKTADGPRISSEEIAAGIMSTGANSRDDSHRFEAQQSWSPKSALCSFVKNLGQLWAEIPIAKPMKG</sequence>
<keyword evidence="2" id="KW-1185">Reference proteome</keyword>